<keyword evidence="2" id="KW-1185">Reference proteome</keyword>
<dbReference type="AlphaFoldDB" id="W7BCA1"/>
<organism evidence="1 2">
    <name type="scientific">Listeria aquatica FSL S10-1188</name>
    <dbReference type="NCBI Taxonomy" id="1265818"/>
    <lineage>
        <taxon>Bacteria</taxon>
        <taxon>Bacillati</taxon>
        <taxon>Bacillota</taxon>
        <taxon>Bacilli</taxon>
        <taxon>Bacillales</taxon>
        <taxon>Listeriaceae</taxon>
        <taxon>Listeria</taxon>
    </lineage>
</organism>
<sequence length="52" mass="6485">MSLQENYIFWRLTNYFLEQENYRLIHLHEEKHELWLENPSQKKTPSNTHSNP</sequence>
<dbReference type="PATRIC" id="fig|1265818.5.peg.2184"/>
<dbReference type="Proteomes" id="UP000019246">
    <property type="component" value="Unassembled WGS sequence"/>
</dbReference>
<dbReference type="EMBL" id="AOCG01000012">
    <property type="protein sequence ID" value="EUJ17533.1"/>
    <property type="molecule type" value="Genomic_DNA"/>
</dbReference>
<proteinExistence type="predicted"/>
<protein>
    <submittedName>
        <fullName evidence="1">Rhomboid family protein</fullName>
    </submittedName>
</protein>
<accession>W7BCA1</accession>
<gene>
    <name evidence="1" type="ORF">MAQA_10866</name>
</gene>
<evidence type="ECO:0000313" key="1">
    <source>
        <dbReference type="EMBL" id="EUJ17533.1"/>
    </source>
</evidence>
<evidence type="ECO:0000313" key="2">
    <source>
        <dbReference type="Proteomes" id="UP000019246"/>
    </source>
</evidence>
<comment type="caution">
    <text evidence="1">The sequence shown here is derived from an EMBL/GenBank/DDBJ whole genome shotgun (WGS) entry which is preliminary data.</text>
</comment>
<name>W7BCA1_9LIST</name>
<dbReference type="STRING" id="1265818.MAQA_10866"/>
<reference evidence="1 2" key="1">
    <citation type="journal article" date="2014" name="Int. J. Syst. Evol. Microbiol.">
        <title>Listeria floridensis sp. nov., Listeria aquatica sp. nov., Listeria cornellensis sp. nov., Listeria riparia sp. nov. and Listeria grandensis sp. nov., from agricultural and natural environments.</title>
        <authorList>
            <person name="den Bakker H.C."/>
            <person name="Warchocki S."/>
            <person name="Wright E.M."/>
            <person name="Allred A.F."/>
            <person name="Ahlstrom C."/>
            <person name="Manuel C.S."/>
            <person name="Stasiewicz M.J."/>
            <person name="Burrell A."/>
            <person name="Roof S."/>
            <person name="Strawn L."/>
            <person name="Fortes E.D."/>
            <person name="Nightingale K.K."/>
            <person name="Kephart D."/>
            <person name="Wiedmann M."/>
        </authorList>
    </citation>
    <scope>NUCLEOTIDE SEQUENCE [LARGE SCALE GENOMIC DNA]</scope>
    <source>
        <strain evidence="1 2">FSL S10-1188</strain>
    </source>
</reference>